<dbReference type="InterPro" id="IPR020845">
    <property type="entry name" value="AMP-binding_CS"/>
</dbReference>
<dbReference type="InterPro" id="IPR025110">
    <property type="entry name" value="AMP-bd_C"/>
</dbReference>
<feature type="domain" description="AMP-dependent synthetase/ligase" evidence="3">
    <location>
        <begin position="11"/>
        <end position="381"/>
    </location>
</feature>
<dbReference type="PANTHER" id="PTHR43201:SF5">
    <property type="entry name" value="MEDIUM-CHAIN ACYL-COA LIGASE ACSF2, MITOCHONDRIAL"/>
    <property type="match status" value="1"/>
</dbReference>
<evidence type="ECO:0000256" key="1">
    <source>
        <dbReference type="ARBA" id="ARBA00006432"/>
    </source>
</evidence>
<dbReference type="Gene3D" id="3.30.300.30">
    <property type="match status" value="1"/>
</dbReference>
<protein>
    <submittedName>
        <fullName evidence="5">AMP-binding protein</fullName>
    </submittedName>
</protein>
<comment type="caution">
    <text evidence="5">The sequence shown here is derived from an EMBL/GenBank/DDBJ whole genome shotgun (WGS) entry which is preliminary data.</text>
</comment>
<dbReference type="PROSITE" id="PS00455">
    <property type="entry name" value="AMP_BINDING"/>
    <property type="match status" value="1"/>
</dbReference>
<dbReference type="Proteomes" id="UP000539350">
    <property type="component" value="Unassembled WGS sequence"/>
</dbReference>
<name>A0A7W2TYE7_9GAMM</name>
<evidence type="ECO:0000259" key="3">
    <source>
        <dbReference type="Pfam" id="PF00501"/>
    </source>
</evidence>
<dbReference type="GO" id="GO:0006631">
    <property type="term" value="P:fatty acid metabolic process"/>
    <property type="evidence" value="ECO:0007669"/>
    <property type="project" value="TreeGrafter"/>
</dbReference>
<keyword evidence="6" id="KW-1185">Reference proteome</keyword>
<dbReference type="PANTHER" id="PTHR43201">
    <property type="entry name" value="ACYL-COA SYNTHETASE"/>
    <property type="match status" value="1"/>
</dbReference>
<dbReference type="SUPFAM" id="SSF56801">
    <property type="entry name" value="Acetyl-CoA synthetase-like"/>
    <property type="match status" value="1"/>
</dbReference>
<gene>
    <name evidence="5" type="ORF">H2508_14130</name>
</gene>
<dbReference type="NCBIfam" id="NF005801">
    <property type="entry name" value="PRK07656.1"/>
    <property type="match status" value="1"/>
</dbReference>
<organism evidence="5 6">
    <name type="scientific">Sediminihaliea albiluteola</name>
    <dbReference type="NCBI Taxonomy" id="2758564"/>
    <lineage>
        <taxon>Bacteria</taxon>
        <taxon>Pseudomonadati</taxon>
        <taxon>Pseudomonadota</taxon>
        <taxon>Gammaproteobacteria</taxon>
        <taxon>Cellvibrionales</taxon>
        <taxon>Halieaceae</taxon>
        <taxon>Sediminihaliea</taxon>
    </lineage>
</organism>
<evidence type="ECO:0000313" key="5">
    <source>
        <dbReference type="EMBL" id="MBA6414249.1"/>
    </source>
</evidence>
<evidence type="ECO:0000256" key="2">
    <source>
        <dbReference type="ARBA" id="ARBA00022598"/>
    </source>
</evidence>
<evidence type="ECO:0000259" key="4">
    <source>
        <dbReference type="Pfam" id="PF13193"/>
    </source>
</evidence>
<accession>A0A7W2TYE7</accession>
<evidence type="ECO:0000313" key="6">
    <source>
        <dbReference type="Proteomes" id="UP000539350"/>
    </source>
</evidence>
<sequence>MSKTVPQVVAEAAIKHGDSLALRDGSVELSYTEINQARLQAARALAAKGLRKGDCIAIWAPNMYQWIITALGAQTLGGVMVPLNTRLKGSEAAYILRSSGARWLFTVPEFLGNHYPDMLQGEDLPALEGMVMLEGSEVKGTESWTDFLAHAEAVEEAEVEARAAELDPQDTLDILFTSGTTGSPKGVITSHAQNLQSFAIWSATVGLGADDNYLIINPFFHAFGYKAGWLAALISGACILPVRSFDVDAVLEQIARDRVSVIPGPPTIYQSLLAHPRREDYDLSSLRLAVTGAAPVPVSLVKQMREVLGFQTVVTAYGLTETCGVVSICRPDDSAERISHTSGRAMPGVEMKCVDSEGNTVPAGEEGEIWCRGFNVMQGYLDSPEETAATMSDDGWLKTGDVGVMDEDGYVRITDRIKDMFIVGGFNCYPAEIENILCNMPGVARAAVIGAPDERLGEVARAYLVLVDGVTLDEAEVIAWSRQNMANYKVPRSVRFLDALPVNAGGKVLKNELRDMMVAEG</sequence>
<reference evidence="5 6" key="1">
    <citation type="submission" date="2020-07" db="EMBL/GenBank/DDBJ databases">
        <title>Halieaceae bacterium, F7430, whole genome shotgun sequencing project.</title>
        <authorList>
            <person name="Jiang S."/>
            <person name="Liu Z.W."/>
            <person name="Du Z.J."/>
        </authorList>
    </citation>
    <scope>NUCLEOTIDE SEQUENCE [LARGE SCALE GENOMIC DNA]</scope>
    <source>
        <strain evidence="5 6">F7430</strain>
    </source>
</reference>
<dbReference type="InterPro" id="IPR042099">
    <property type="entry name" value="ANL_N_sf"/>
</dbReference>
<keyword evidence="2" id="KW-0436">Ligase</keyword>
<comment type="similarity">
    <text evidence="1">Belongs to the ATP-dependent AMP-binding enzyme family.</text>
</comment>
<dbReference type="InterPro" id="IPR045851">
    <property type="entry name" value="AMP-bd_C_sf"/>
</dbReference>
<dbReference type="GO" id="GO:0031956">
    <property type="term" value="F:medium-chain fatty acid-CoA ligase activity"/>
    <property type="evidence" value="ECO:0007669"/>
    <property type="project" value="TreeGrafter"/>
</dbReference>
<proteinExistence type="inferred from homology"/>
<feature type="domain" description="AMP-binding enzyme C-terminal" evidence="4">
    <location>
        <begin position="432"/>
        <end position="507"/>
    </location>
</feature>
<dbReference type="Pfam" id="PF00501">
    <property type="entry name" value="AMP-binding"/>
    <property type="match status" value="1"/>
</dbReference>
<dbReference type="EMBL" id="JACFXU010000018">
    <property type="protein sequence ID" value="MBA6414249.1"/>
    <property type="molecule type" value="Genomic_DNA"/>
</dbReference>
<dbReference type="Gene3D" id="3.40.50.12780">
    <property type="entry name" value="N-terminal domain of ligase-like"/>
    <property type="match status" value="1"/>
</dbReference>
<dbReference type="Pfam" id="PF13193">
    <property type="entry name" value="AMP-binding_C"/>
    <property type="match status" value="1"/>
</dbReference>
<dbReference type="InterPro" id="IPR000873">
    <property type="entry name" value="AMP-dep_synth/lig_dom"/>
</dbReference>
<dbReference type="AlphaFoldDB" id="A0A7W2TYE7"/>